<evidence type="ECO:0000256" key="1">
    <source>
        <dbReference type="SAM" id="MobiDB-lite"/>
    </source>
</evidence>
<evidence type="ECO:0000313" key="3">
    <source>
        <dbReference type="Proteomes" id="UP001500730"/>
    </source>
</evidence>
<evidence type="ECO:0000313" key="2">
    <source>
        <dbReference type="EMBL" id="GAA2496009.1"/>
    </source>
</evidence>
<keyword evidence="3" id="KW-1185">Reference proteome</keyword>
<organism evidence="2 3">
    <name type="scientific">Terrabacter carboxydivorans</name>
    <dbReference type="NCBI Taxonomy" id="619730"/>
    <lineage>
        <taxon>Bacteria</taxon>
        <taxon>Bacillati</taxon>
        <taxon>Actinomycetota</taxon>
        <taxon>Actinomycetes</taxon>
        <taxon>Micrococcales</taxon>
        <taxon>Intrasporangiaceae</taxon>
        <taxon>Terrabacter</taxon>
    </lineage>
</organism>
<name>A0ABP5ZBI7_9MICO</name>
<reference evidence="3" key="1">
    <citation type="journal article" date="2019" name="Int. J. Syst. Evol. Microbiol.">
        <title>The Global Catalogue of Microorganisms (GCM) 10K type strain sequencing project: providing services to taxonomists for standard genome sequencing and annotation.</title>
        <authorList>
            <consortium name="The Broad Institute Genomics Platform"/>
            <consortium name="The Broad Institute Genome Sequencing Center for Infectious Disease"/>
            <person name="Wu L."/>
            <person name="Ma J."/>
        </authorList>
    </citation>
    <scope>NUCLEOTIDE SEQUENCE [LARGE SCALE GENOMIC DNA]</scope>
    <source>
        <strain evidence="3">JCM 16259</strain>
    </source>
</reference>
<evidence type="ECO:0008006" key="4">
    <source>
        <dbReference type="Google" id="ProtNLM"/>
    </source>
</evidence>
<feature type="region of interest" description="Disordered" evidence="1">
    <location>
        <begin position="32"/>
        <end position="53"/>
    </location>
</feature>
<protein>
    <recommendedName>
        <fullName evidence="4">Transposase</fullName>
    </recommendedName>
</protein>
<accession>A0ABP5ZBI7</accession>
<comment type="caution">
    <text evidence="2">The sequence shown here is derived from an EMBL/GenBank/DDBJ whole genome shotgun (WGS) entry which is preliminary data.</text>
</comment>
<gene>
    <name evidence="2" type="ORF">GCM10009858_37740</name>
</gene>
<sequence>MRLRDHHKGDLALTALTLTVAAATAANEAVRWAARRRTRPGPSSTHVRRGTSK</sequence>
<proteinExistence type="predicted"/>
<dbReference type="EMBL" id="BAAARE010000019">
    <property type="protein sequence ID" value="GAA2496009.1"/>
    <property type="molecule type" value="Genomic_DNA"/>
</dbReference>
<dbReference type="Proteomes" id="UP001500730">
    <property type="component" value="Unassembled WGS sequence"/>
</dbReference>